<dbReference type="AlphaFoldDB" id="A0A1H1FJ53"/>
<dbReference type="EMBL" id="FNKO01000002">
    <property type="protein sequence ID" value="SDR00759.1"/>
    <property type="molecule type" value="Genomic_DNA"/>
</dbReference>
<keyword evidence="6 7" id="KW-0472">Membrane</keyword>
<gene>
    <name evidence="8" type="ORF">SAMN04489718_3063</name>
</gene>
<dbReference type="PANTHER" id="PTHR33452">
    <property type="entry name" value="OXIDOREDUCTASE CATD-RELATED"/>
    <property type="match status" value="1"/>
</dbReference>
<sequence>MPQLPPQVRDLALLLARLVAGIVFIAHGMQKFVQWGISGTADSFAGMGIPAPQLSAWVAALIETVGGIALLLGIALPVAGVLLALNMLGALVLVHLDQGFFSSGGGYEYTLVLAVIALALGFNGGRYALDRALSSSGSRAGGERTGESVGV</sequence>
<feature type="transmembrane region" description="Helical" evidence="7">
    <location>
        <begin position="69"/>
        <end position="94"/>
    </location>
</feature>
<evidence type="ECO:0000256" key="4">
    <source>
        <dbReference type="ARBA" id="ARBA00022692"/>
    </source>
</evidence>
<dbReference type="InterPro" id="IPR032808">
    <property type="entry name" value="DoxX"/>
</dbReference>
<name>A0A1H1FJ53_9ACTN</name>
<comment type="similarity">
    <text evidence="2">Belongs to the DoxX family.</text>
</comment>
<organism evidence="8 9">
    <name type="scientific">Actinopolyspora saharensis</name>
    <dbReference type="NCBI Taxonomy" id="995062"/>
    <lineage>
        <taxon>Bacteria</taxon>
        <taxon>Bacillati</taxon>
        <taxon>Actinomycetota</taxon>
        <taxon>Actinomycetes</taxon>
        <taxon>Actinopolysporales</taxon>
        <taxon>Actinopolysporaceae</taxon>
        <taxon>Actinopolyspora</taxon>
    </lineage>
</organism>
<keyword evidence="9" id="KW-1185">Reference proteome</keyword>
<accession>A0A1H1FJ53</accession>
<dbReference type="RefSeq" id="WP_092524935.1">
    <property type="nucleotide sequence ID" value="NZ_FNKO01000002.1"/>
</dbReference>
<evidence type="ECO:0000256" key="2">
    <source>
        <dbReference type="ARBA" id="ARBA00006679"/>
    </source>
</evidence>
<evidence type="ECO:0000256" key="6">
    <source>
        <dbReference type="ARBA" id="ARBA00023136"/>
    </source>
</evidence>
<protein>
    <submittedName>
        <fullName evidence="8">Putative oxidoreductase</fullName>
    </submittedName>
</protein>
<evidence type="ECO:0000256" key="1">
    <source>
        <dbReference type="ARBA" id="ARBA00004651"/>
    </source>
</evidence>
<feature type="transmembrane region" description="Helical" evidence="7">
    <location>
        <begin position="44"/>
        <end position="62"/>
    </location>
</feature>
<evidence type="ECO:0000313" key="8">
    <source>
        <dbReference type="EMBL" id="SDR00759.1"/>
    </source>
</evidence>
<keyword evidence="3" id="KW-1003">Cell membrane</keyword>
<evidence type="ECO:0000256" key="5">
    <source>
        <dbReference type="ARBA" id="ARBA00022989"/>
    </source>
</evidence>
<evidence type="ECO:0000256" key="3">
    <source>
        <dbReference type="ARBA" id="ARBA00022475"/>
    </source>
</evidence>
<dbReference type="Proteomes" id="UP000199301">
    <property type="component" value="Unassembled WGS sequence"/>
</dbReference>
<evidence type="ECO:0000313" key="9">
    <source>
        <dbReference type="Proteomes" id="UP000199301"/>
    </source>
</evidence>
<reference evidence="9" key="1">
    <citation type="submission" date="2016-10" db="EMBL/GenBank/DDBJ databases">
        <authorList>
            <person name="Varghese N."/>
            <person name="Submissions S."/>
        </authorList>
    </citation>
    <scope>NUCLEOTIDE SEQUENCE [LARGE SCALE GENOMIC DNA]</scope>
    <source>
        <strain evidence="9">DSM 45459</strain>
    </source>
</reference>
<evidence type="ECO:0000256" key="7">
    <source>
        <dbReference type="SAM" id="Phobius"/>
    </source>
</evidence>
<keyword evidence="5 7" id="KW-1133">Transmembrane helix</keyword>
<dbReference type="GO" id="GO:0005886">
    <property type="term" value="C:plasma membrane"/>
    <property type="evidence" value="ECO:0007669"/>
    <property type="project" value="UniProtKB-SubCell"/>
</dbReference>
<dbReference type="OrthoDB" id="1122432at2"/>
<dbReference type="InterPro" id="IPR051907">
    <property type="entry name" value="DoxX-like_oxidoreductase"/>
</dbReference>
<proteinExistence type="inferred from homology"/>
<feature type="transmembrane region" description="Helical" evidence="7">
    <location>
        <begin position="12"/>
        <end position="32"/>
    </location>
</feature>
<comment type="subcellular location">
    <subcellularLocation>
        <location evidence="1">Cell membrane</location>
        <topology evidence="1">Multi-pass membrane protein</topology>
    </subcellularLocation>
</comment>
<dbReference type="Pfam" id="PF07681">
    <property type="entry name" value="DoxX"/>
    <property type="match status" value="1"/>
</dbReference>
<dbReference type="PANTHER" id="PTHR33452:SF1">
    <property type="entry name" value="INNER MEMBRANE PROTEIN YPHA-RELATED"/>
    <property type="match status" value="1"/>
</dbReference>
<keyword evidence="4 7" id="KW-0812">Transmembrane</keyword>
<feature type="transmembrane region" description="Helical" evidence="7">
    <location>
        <begin position="106"/>
        <end position="129"/>
    </location>
</feature>
<dbReference type="STRING" id="995062.SAMN04489718_3063"/>